<dbReference type="Pfam" id="PF13602">
    <property type="entry name" value="ADH_zinc_N_2"/>
    <property type="match status" value="1"/>
</dbReference>
<dbReference type="InterPro" id="IPR013154">
    <property type="entry name" value="ADH-like_N"/>
</dbReference>
<sequence>MKAVQILGDASRPIISINHCMEKPTPSNADILVHVHAAGVTGDELGWPELYQTPTRIPGHEISGRVAALGPKYSGPLIVGQEVFCFLSADSGAGQADFVLCSAQEVAPKPAQLSHAEATALPIPVLTAWEGILNHANLASDSRVLVTGASGAVGRMIVQLVKCLTEAYVIALASTRNHDILRSIGAEEAIDYNRPRWETSIHNVDFVFDTVGGDILAKTWEVVKSDGTIVTVGDPAPAWAFGQQTASEVSKYPGIKHVYFVVAPHLDRLMKASRMLEAGLLKPLPVKVFPFTQTEEAWRYAQQRGRGEKVVIEF</sequence>
<dbReference type="Gene3D" id="3.40.50.720">
    <property type="entry name" value="NAD(P)-binding Rossmann-like Domain"/>
    <property type="match status" value="1"/>
</dbReference>
<evidence type="ECO:0000259" key="1">
    <source>
        <dbReference type="SMART" id="SM00829"/>
    </source>
</evidence>
<feature type="domain" description="Enoyl reductase (ER)" evidence="1">
    <location>
        <begin position="12"/>
        <end position="312"/>
    </location>
</feature>
<gene>
    <name evidence="2" type="ORF">FHETE_941</name>
</gene>
<dbReference type="Proteomes" id="UP000567885">
    <property type="component" value="Unassembled WGS sequence"/>
</dbReference>
<organism evidence="2 3">
    <name type="scientific">Fusarium heterosporum</name>
    <dbReference type="NCBI Taxonomy" id="42747"/>
    <lineage>
        <taxon>Eukaryota</taxon>
        <taxon>Fungi</taxon>
        <taxon>Dikarya</taxon>
        <taxon>Ascomycota</taxon>
        <taxon>Pezizomycotina</taxon>
        <taxon>Sordariomycetes</taxon>
        <taxon>Hypocreomycetidae</taxon>
        <taxon>Hypocreales</taxon>
        <taxon>Nectriaceae</taxon>
        <taxon>Fusarium</taxon>
        <taxon>Fusarium heterosporum species complex</taxon>
    </lineage>
</organism>
<dbReference type="Gene3D" id="3.90.180.10">
    <property type="entry name" value="Medium-chain alcohol dehydrogenases, catalytic domain"/>
    <property type="match status" value="1"/>
</dbReference>
<comment type="caution">
    <text evidence="2">The sequence shown here is derived from an EMBL/GenBank/DDBJ whole genome shotgun (WGS) entry which is preliminary data.</text>
</comment>
<proteinExistence type="predicted"/>
<dbReference type="PANTHER" id="PTHR11695">
    <property type="entry name" value="ALCOHOL DEHYDROGENASE RELATED"/>
    <property type="match status" value="1"/>
</dbReference>
<dbReference type="OrthoDB" id="3509362at2759"/>
<protein>
    <submittedName>
        <fullName evidence="2">Reticulon-4-interacting 1 like mitochondrial</fullName>
    </submittedName>
</protein>
<dbReference type="SUPFAM" id="SSF51735">
    <property type="entry name" value="NAD(P)-binding Rossmann-fold domains"/>
    <property type="match status" value="1"/>
</dbReference>
<dbReference type="AlphaFoldDB" id="A0A8H5U121"/>
<accession>A0A8H5U121</accession>
<dbReference type="InterPro" id="IPR036291">
    <property type="entry name" value="NAD(P)-bd_dom_sf"/>
</dbReference>
<keyword evidence="3" id="KW-1185">Reference proteome</keyword>
<dbReference type="InterPro" id="IPR011032">
    <property type="entry name" value="GroES-like_sf"/>
</dbReference>
<dbReference type="EMBL" id="JAAGWQ010000013">
    <property type="protein sequence ID" value="KAF5679200.1"/>
    <property type="molecule type" value="Genomic_DNA"/>
</dbReference>
<dbReference type="Pfam" id="PF08240">
    <property type="entry name" value="ADH_N"/>
    <property type="match status" value="1"/>
</dbReference>
<name>A0A8H5U121_FUSHE</name>
<dbReference type="GO" id="GO:0016491">
    <property type="term" value="F:oxidoreductase activity"/>
    <property type="evidence" value="ECO:0007669"/>
    <property type="project" value="InterPro"/>
</dbReference>
<dbReference type="InterPro" id="IPR020843">
    <property type="entry name" value="ER"/>
</dbReference>
<dbReference type="CDD" id="cd05289">
    <property type="entry name" value="MDR_like_2"/>
    <property type="match status" value="1"/>
</dbReference>
<dbReference type="SUPFAM" id="SSF50129">
    <property type="entry name" value="GroES-like"/>
    <property type="match status" value="1"/>
</dbReference>
<reference evidence="2 3" key="1">
    <citation type="submission" date="2020-05" db="EMBL/GenBank/DDBJ databases">
        <title>Identification and distribution of gene clusters putatively required for synthesis of sphingolipid metabolism inhibitors in phylogenetically diverse species of the filamentous fungus Fusarium.</title>
        <authorList>
            <person name="Kim H.-S."/>
            <person name="Busman M."/>
            <person name="Brown D.W."/>
            <person name="Divon H."/>
            <person name="Uhlig S."/>
            <person name="Proctor R.H."/>
        </authorList>
    </citation>
    <scope>NUCLEOTIDE SEQUENCE [LARGE SCALE GENOMIC DNA]</scope>
    <source>
        <strain evidence="2 3">NRRL 20693</strain>
    </source>
</reference>
<dbReference type="SMART" id="SM00829">
    <property type="entry name" value="PKS_ER"/>
    <property type="match status" value="1"/>
</dbReference>
<evidence type="ECO:0000313" key="2">
    <source>
        <dbReference type="EMBL" id="KAF5679200.1"/>
    </source>
</evidence>
<evidence type="ECO:0000313" key="3">
    <source>
        <dbReference type="Proteomes" id="UP000567885"/>
    </source>
</evidence>
<dbReference type="PANTHER" id="PTHR11695:SF294">
    <property type="entry name" value="RETICULON-4-INTERACTING PROTEIN 1, MITOCHONDRIAL"/>
    <property type="match status" value="1"/>
</dbReference>
<dbReference type="InterPro" id="IPR050700">
    <property type="entry name" value="YIM1/Zinc_Alcohol_DH_Fams"/>
</dbReference>